<proteinExistence type="predicted"/>
<evidence type="ECO:0000313" key="1">
    <source>
        <dbReference type="EMBL" id="SIT43035.1"/>
    </source>
</evidence>
<keyword evidence="2" id="KW-1185">Reference proteome</keyword>
<gene>
    <name evidence="1" type="ORF">BN2475_400051</name>
</gene>
<reference evidence="1 2" key="1">
    <citation type="submission" date="2016-12" db="EMBL/GenBank/DDBJ databases">
        <authorList>
            <person name="Song W.-J."/>
            <person name="Kurnit D.M."/>
        </authorList>
    </citation>
    <scope>NUCLEOTIDE SEQUENCE [LARGE SCALE GENOMIC DNA]</scope>
    <source>
        <strain evidence="1 2">STM7296</strain>
    </source>
</reference>
<dbReference type="Proteomes" id="UP000187012">
    <property type="component" value="Unassembled WGS sequence"/>
</dbReference>
<dbReference type="AlphaFoldDB" id="A0A1N7S6Q0"/>
<dbReference type="STRING" id="1247936.BN2475_400051"/>
<accession>A0A1N7S6Q0</accession>
<evidence type="ECO:0000313" key="2">
    <source>
        <dbReference type="Proteomes" id="UP000187012"/>
    </source>
</evidence>
<protein>
    <submittedName>
        <fullName evidence="1">Uncharacterized protein</fullName>
    </submittedName>
</protein>
<dbReference type="EMBL" id="CYGX02000040">
    <property type="protein sequence ID" value="SIT43035.1"/>
    <property type="molecule type" value="Genomic_DNA"/>
</dbReference>
<name>A0A1N7S6Q0_9BURK</name>
<sequence length="79" mass="8610">MSPSRFIEHLTDGGGLGLPNSSGMARSLASENQFLKWRARFLLRRTIARAAERAAGSGWFCGGICSGKDSRGRRAPPRF</sequence>
<organism evidence="1 2">
    <name type="scientific">Paraburkholderia ribeironis</name>
    <dbReference type="NCBI Taxonomy" id="1247936"/>
    <lineage>
        <taxon>Bacteria</taxon>
        <taxon>Pseudomonadati</taxon>
        <taxon>Pseudomonadota</taxon>
        <taxon>Betaproteobacteria</taxon>
        <taxon>Burkholderiales</taxon>
        <taxon>Burkholderiaceae</taxon>
        <taxon>Paraburkholderia</taxon>
    </lineage>
</organism>